<gene>
    <name evidence="18" type="ORF">CHS0354_028782</name>
</gene>
<evidence type="ECO:0000256" key="11">
    <source>
        <dbReference type="ARBA" id="ARBA00023239"/>
    </source>
</evidence>
<dbReference type="Proteomes" id="UP001195483">
    <property type="component" value="Unassembled WGS sequence"/>
</dbReference>
<dbReference type="InterPro" id="IPR018297">
    <property type="entry name" value="A/G_cyclase_CS"/>
</dbReference>
<evidence type="ECO:0000256" key="15">
    <source>
        <dbReference type="SAM" id="SignalP"/>
    </source>
</evidence>
<dbReference type="Pfam" id="PF01094">
    <property type="entry name" value="ANF_receptor"/>
    <property type="match status" value="1"/>
</dbReference>
<dbReference type="PROSITE" id="PS50125">
    <property type="entry name" value="GUANYLATE_CYCLASE_2"/>
    <property type="match status" value="1"/>
</dbReference>
<dbReference type="AlphaFoldDB" id="A0AAE0S920"/>
<evidence type="ECO:0000256" key="12">
    <source>
        <dbReference type="ARBA" id="ARBA00023293"/>
    </source>
</evidence>
<dbReference type="InterPro" id="IPR001245">
    <property type="entry name" value="Ser-Thr/Tyr_kinase_cat_dom"/>
</dbReference>
<reference evidence="18" key="3">
    <citation type="submission" date="2023-05" db="EMBL/GenBank/DDBJ databases">
        <authorList>
            <person name="Smith C.H."/>
        </authorList>
    </citation>
    <scope>NUCLEOTIDE SEQUENCE</scope>
    <source>
        <strain evidence="18">CHS0354</strain>
        <tissue evidence="18">Mantle</tissue>
    </source>
</reference>
<protein>
    <recommendedName>
        <fullName evidence="2 14">Guanylate cyclase</fullName>
        <ecNumber evidence="2 14">4.6.1.2</ecNumber>
    </recommendedName>
</protein>
<evidence type="ECO:0000259" key="16">
    <source>
        <dbReference type="PROSITE" id="PS50011"/>
    </source>
</evidence>
<dbReference type="SUPFAM" id="SSF53822">
    <property type="entry name" value="Periplasmic binding protein-like I"/>
    <property type="match status" value="1"/>
</dbReference>
<dbReference type="InterPro" id="IPR050401">
    <property type="entry name" value="Cyclic_nucleotide_synthase"/>
</dbReference>
<reference evidence="18" key="2">
    <citation type="journal article" date="2021" name="Genome Biol. Evol.">
        <title>Developing a high-quality reference genome for a parasitic bivalve with doubly uniparental inheritance (Bivalvia: Unionida).</title>
        <authorList>
            <person name="Smith C.H."/>
        </authorList>
    </citation>
    <scope>NUCLEOTIDE SEQUENCE</scope>
    <source>
        <strain evidence="18">CHS0354</strain>
        <tissue evidence="18">Mantle</tissue>
    </source>
</reference>
<feature type="domain" description="Protein kinase" evidence="16">
    <location>
        <begin position="565"/>
        <end position="833"/>
    </location>
</feature>
<dbReference type="GO" id="GO:0004383">
    <property type="term" value="F:guanylate cyclase activity"/>
    <property type="evidence" value="ECO:0007669"/>
    <property type="project" value="UniProtKB-EC"/>
</dbReference>
<evidence type="ECO:0000256" key="1">
    <source>
        <dbReference type="ARBA" id="ARBA00004479"/>
    </source>
</evidence>
<keyword evidence="5" id="KW-0547">Nucleotide-binding</keyword>
<dbReference type="CDD" id="cd06352">
    <property type="entry name" value="PBP1_NPR_GC-like"/>
    <property type="match status" value="1"/>
</dbReference>
<evidence type="ECO:0000256" key="2">
    <source>
        <dbReference type="ARBA" id="ARBA00012202"/>
    </source>
</evidence>
<dbReference type="InterPro" id="IPR000719">
    <property type="entry name" value="Prot_kinase_dom"/>
</dbReference>
<evidence type="ECO:0000259" key="17">
    <source>
        <dbReference type="PROSITE" id="PS50125"/>
    </source>
</evidence>
<evidence type="ECO:0000256" key="8">
    <source>
        <dbReference type="ARBA" id="ARBA00023136"/>
    </source>
</evidence>
<keyword evidence="11 13" id="KW-0456">Lyase</keyword>
<keyword evidence="4 15" id="KW-0732">Signal</keyword>
<keyword evidence="6" id="KW-1133">Transmembrane helix</keyword>
<dbReference type="PANTHER" id="PTHR11920:SF501">
    <property type="entry name" value="GUANYLATE CYCLASE 32E"/>
    <property type="match status" value="1"/>
</dbReference>
<keyword evidence="10" id="KW-0325">Glycoprotein</keyword>
<evidence type="ECO:0000256" key="4">
    <source>
        <dbReference type="ARBA" id="ARBA00022729"/>
    </source>
</evidence>
<dbReference type="Gene3D" id="3.30.70.1230">
    <property type="entry name" value="Nucleotide cyclase"/>
    <property type="match status" value="1"/>
</dbReference>
<evidence type="ECO:0000256" key="13">
    <source>
        <dbReference type="RuleBase" id="RU000405"/>
    </source>
</evidence>
<dbReference type="Pfam" id="PF07714">
    <property type="entry name" value="PK_Tyr_Ser-Thr"/>
    <property type="match status" value="1"/>
</dbReference>
<dbReference type="GO" id="GO:0007168">
    <property type="term" value="P:receptor guanylyl cyclase signaling pathway"/>
    <property type="evidence" value="ECO:0007669"/>
    <property type="project" value="TreeGrafter"/>
</dbReference>
<dbReference type="PANTHER" id="PTHR11920">
    <property type="entry name" value="GUANYLYL CYCLASE"/>
    <property type="match status" value="1"/>
</dbReference>
<evidence type="ECO:0000256" key="3">
    <source>
        <dbReference type="ARBA" id="ARBA00022692"/>
    </source>
</evidence>
<dbReference type="InterPro" id="IPR011009">
    <property type="entry name" value="Kinase-like_dom_sf"/>
</dbReference>
<evidence type="ECO:0000256" key="10">
    <source>
        <dbReference type="ARBA" id="ARBA00023180"/>
    </source>
</evidence>
<dbReference type="PRINTS" id="PR00255">
    <property type="entry name" value="NATPEPTIDER"/>
</dbReference>
<dbReference type="EC" id="4.6.1.2" evidence="2 14"/>
<sequence>MKLELLFGGAVFILGWCFLQGQESLKNEKELRIAWMAPEKEYHNFSAISSVGALKLALHTMEEKFLPEYTVRIKWYDTDCNSKLALGLAVEAFKYKPHLFLGPPCSECLKGVAQLASYWNIPVFSWVSHLLDFGDTKMYTTLVRLFAGVQDFDSNIDFICILFKWKRFALVHDKRPPYKGVAAAVKNNKKAEILSDTPISYDMTDEEIENTLLQIKKYARVLILAVPWQELRRYLLVAHKLGWANGDFAFVCVHGDLFTSDDYKSQVLSSWGWKRGDKDDEKAREIFEYVIHFIIDPLNPIMYDELKKYTAQAAQDQRPHWELPNGTSIDAYAPYLFDAATLWAKAVNESIRDGISPRDGRALQKRVLTLEEEGSTGKIAFNKQNNGRMLNFQFLDMDENGNFYKLLRLTYTAIGMRPETDADKGEKSELSLNGRWPTKDGKPPPDIPLCGFNGEKCGARQEEEYVGIILGASISASVVFTLAVAVHLLLRRYRRLQFLQSMLWQVKFEEIDFLTTWIMGSIRASFRNLHKRKLSSKVAKRSQHKGHYDINILGYNKKGNRSPDTPQKHLDHGGMFGSVASVRGSLASVKRLSFRVNVNLTKSMTLDLNQLMEIKHQNVCAFVGAFIEGNRVLLFWEYCAKGSLQDIIWNQNIKLEDMFRFALCHDVAKGLEFIHKSSIRYHGNLKSTNCVVDSRWTCKITDFGVPSLRALEKMSAAQNGEEENYDKLLWMAPEVLLRRKDIDRQKADIFSLGIILKEVFTRSGPYSEYPFLTSYEIVSKVRDNLAGSNAFRPMIPIQLRQHSELTGLMEDCWQDDPAHRPTAARVLKVLNRINPSKNMTMIDNMIAMLEKYANHLEDLVAERTSELDAEKKKTENLLYRMLPQSVAEDLKLGKPIKAEHFDEVTIYFSDIVGFTTICASSTPIEVVNLLNSLYTLFDATITRYDVYKVETIGDAYMIASGLPQRNGKKHIREIADCALDILASIATFRVPHQPDRNVKIRIGIHTGPVVTGVVGLAMPRYCLFGDTVNTASRMESNGLPLRIHMSEVSKKQLIQYPGYHLKSRGEITVKGKGKMKTYFLCGKDGFTKELPQWDEKETTDYSNNDQRPSVSSILSDVSFVSCASSSSPIVSPSLSVSVSDLWDQRYKAKQTSILEVTCL</sequence>
<dbReference type="SUPFAM" id="SSF56112">
    <property type="entry name" value="Protein kinase-like (PK-like)"/>
    <property type="match status" value="1"/>
</dbReference>
<dbReference type="FunFam" id="3.30.70.1230:FF:000004">
    <property type="entry name" value="Guanylate cyclase"/>
    <property type="match status" value="1"/>
</dbReference>
<evidence type="ECO:0000256" key="5">
    <source>
        <dbReference type="ARBA" id="ARBA00022741"/>
    </source>
</evidence>
<feature type="chain" id="PRO_5042072942" description="Guanylate cyclase" evidence="15">
    <location>
        <begin position="22"/>
        <end position="1159"/>
    </location>
</feature>
<dbReference type="PROSITE" id="PS50011">
    <property type="entry name" value="PROTEIN_KINASE_DOM"/>
    <property type="match status" value="1"/>
</dbReference>
<dbReference type="InterPro" id="IPR011645">
    <property type="entry name" value="HNOB_dom_associated"/>
</dbReference>
<feature type="signal peptide" evidence="15">
    <location>
        <begin position="1"/>
        <end position="21"/>
    </location>
</feature>
<dbReference type="InterPro" id="IPR001170">
    <property type="entry name" value="ANPR/GUC"/>
</dbReference>
<proteinExistence type="inferred from homology"/>
<dbReference type="InterPro" id="IPR001054">
    <property type="entry name" value="A/G_cyclase"/>
</dbReference>
<dbReference type="GO" id="GO:0004016">
    <property type="term" value="F:adenylate cyclase activity"/>
    <property type="evidence" value="ECO:0007669"/>
    <property type="project" value="TreeGrafter"/>
</dbReference>
<keyword evidence="8" id="KW-0472">Membrane</keyword>
<dbReference type="GO" id="GO:0004672">
    <property type="term" value="F:protein kinase activity"/>
    <property type="evidence" value="ECO:0007669"/>
    <property type="project" value="InterPro"/>
</dbReference>
<evidence type="ECO:0000256" key="7">
    <source>
        <dbReference type="ARBA" id="ARBA00023134"/>
    </source>
</evidence>
<keyword evidence="7" id="KW-0342">GTP-binding</keyword>
<dbReference type="InterPro" id="IPR029787">
    <property type="entry name" value="Nucleotide_cyclase"/>
</dbReference>
<dbReference type="InterPro" id="IPR001828">
    <property type="entry name" value="ANF_lig-bd_rcpt"/>
</dbReference>
<dbReference type="EMBL" id="JAEAOA010001725">
    <property type="protein sequence ID" value="KAK3587403.1"/>
    <property type="molecule type" value="Genomic_DNA"/>
</dbReference>
<dbReference type="SMART" id="SM00044">
    <property type="entry name" value="CYCc"/>
    <property type="match status" value="1"/>
</dbReference>
<dbReference type="GO" id="GO:0005524">
    <property type="term" value="F:ATP binding"/>
    <property type="evidence" value="ECO:0007669"/>
    <property type="project" value="InterPro"/>
</dbReference>
<keyword evidence="9" id="KW-0675">Receptor</keyword>
<dbReference type="Gene3D" id="1.10.510.10">
    <property type="entry name" value="Transferase(Phosphotransferase) domain 1"/>
    <property type="match status" value="1"/>
</dbReference>
<evidence type="ECO:0000256" key="9">
    <source>
        <dbReference type="ARBA" id="ARBA00023170"/>
    </source>
</evidence>
<dbReference type="Pfam" id="PF07701">
    <property type="entry name" value="HNOBA"/>
    <property type="match status" value="1"/>
</dbReference>
<dbReference type="PROSITE" id="PS00452">
    <property type="entry name" value="GUANYLATE_CYCLASE_1"/>
    <property type="match status" value="1"/>
</dbReference>
<dbReference type="Pfam" id="PF00211">
    <property type="entry name" value="Guanylate_cyc"/>
    <property type="match status" value="1"/>
</dbReference>
<dbReference type="InterPro" id="IPR028082">
    <property type="entry name" value="Peripla_BP_I"/>
</dbReference>
<comment type="similarity">
    <text evidence="13">Belongs to the adenylyl cyclase class-4/guanylyl cyclase family.</text>
</comment>
<dbReference type="CDD" id="cd07302">
    <property type="entry name" value="CHD"/>
    <property type="match status" value="1"/>
</dbReference>
<comment type="catalytic activity">
    <reaction evidence="14">
        <text>GTP = 3',5'-cyclic GMP + diphosphate</text>
        <dbReference type="Rhea" id="RHEA:13665"/>
        <dbReference type="ChEBI" id="CHEBI:33019"/>
        <dbReference type="ChEBI" id="CHEBI:37565"/>
        <dbReference type="ChEBI" id="CHEBI:57746"/>
        <dbReference type="EC" id="4.6.1.2"/>
    </reaction>
</comment>
<evidence type="ECO:0000256" key="6">
    <source>
        <dbReference type="ARBA" id="ARBA00022989"/>
    </source>
</evidence>
<reference evidence="18" key="1">
    <citation type="journal article" date="2021" name="Genome Biol. Evol.">
        <title>A High-Quality Reference Genome for a Parasitic Bivalve with Doubly Uniparental Inheritance (Bivalvia: Unionida).</title>
        <authorList>
            <person name="Smith C.H."/>
        </authorList>
    </citation>
    <scope>NUCLEOTIDE SEQUENCE</scope>
    <source>
        <strain evidence="18">CHS0354</strain>
    </source>
</reference>
<evidence type="ECO:0000313" key="19">
    <source>
        <dbReference type="Proteomes" id="UP001195483"/>
    </source>
</evidence>
<keyword evidence="3" id="KW-0812">Transmembrane</keyword>
<dbReference type="SUPFAM" id="SSF55073">
    <property type="entry name" value="Nucleotide cyclase"/>
    <property type="match status" value="1"/>
</dbReference>
<comment type="caution">
    <text evidence="18">The sequence shown here is derived from an EMBL/GenBank/DDBJ whole genome shotgun (WGS) entry which is preliminary data.</text>
</comment>
<keyword evidence="12 14" id="KW-0141">cGMP biosynthesis</keyword>
<dbReference type="GO" id="GO:0035556">
    <property type="term" value="P:intracellular signal transduction"/>
    <property type="evidence" value="ECO:0007669"/>
    <property type="project" value="InterPro"/>
</dbReference>
<dbReference type="Gene3D" id="3.40.50.2300">
    <property type="match status" value="2"/>
</dbReference>
<dbReference type="GO" id="GO:0001653">
    <property type="term" value="F:peptide receptor activity"/>
    <property type="evidence" value="ECO:0007669"/>
    <property type="project" value="TreeGrafter"/>
</dbReference>
<dbReference type="GO" id="GO:0005525">
    <property type="term" value="F:GTP binding"/>
    <property type="evidence" value="ECO:0007669"/>
    <property type="project" value="UniProtKB-KW"/>
</dbReference>
<feature type="domain" description="Guanylate cyclase" evidence="17">
    <location>
        <begin position="905"/>
        <end position="1035"/>
    </location>
</feature>
<accession>A0AAE0S920</accession>
<name>A0AAE0S920_9BIVA</name>
<organism evidence="18 19">
    <name type="scientific">Potamilus streckersoni</name>
    <dbReference type="NCBI Taxonomy" id="2493646"/>
    <lineage>
        <taxon>Eukaryota</taxon>
        <taxon>Metazoa</taxon>
        <taxon>Spiralia</taxon>
        <taxon>Lophotrochozoa</taxon>
        <taxon>Mollusca</taxon>
        <taxon>Bivalvia</taxon>
        <taxon>Autobranchia</taxon>
        <taxon>Heteroconchia</taxon>
        <taxon>Palaeoheterodonta</taxon>
        <taxon>Unionida</taxon>
        <taxon>Unionoidea</taxon>
        <taxon>Unionidae</taxon>
        <taxon>Ambleminae</taxon>
        <taxon>Lampsilini</taxon>
        <taxon>Potamilus</taxon>
    </lineage>
</organism>
<dbReference type="GO" id="GO:0005886">
    <property type="term" value="C:plasma membrane"/>
    <property type="evidence" value="ECO:0007669"/>
    <property type="project" value="TreeGrafter"/>
</dbReference>
<evidence type="ECO:0000256" key="14">
    <source>
        <dbReference type="RuleBase" id="RU003431"/>
    </source>
</evidence>
<evidence type="ECO:0000313" key="18">
    <source>
        <dbReference type="EMBL" id="KAK3587403.1"/>
    </source>
</evidence>
<comment type="subcellular location">
    <subcellularLocation>
        <location evidence="1">Membrane</location>
        <topology evidence="1">Single-pass type I membrane protein</topology>
    </subcellularLocation>
</comment>
<keyword evidence="19" id="KW-1185">Reference proteome</keyword>